<dbReference type="GO" id="GO:0016846">
    <property type="term" value="F:carbon-sulfur lyase activity"/>
    <property type="evidence" value="ECO:0007669"/>
    <property type="project" value="InterPro"/>
</dbReference>
<keyword evidence="2" id="KW-0479">Metal-binding</keyword>
<comment type="similarity">
    <text evidence="1">Belongs to the Gfa family.</text>
</comment>
<sequence>MASGGCHCGAVRYEAEGEILHHAICHCEDCRRSAGAPMVAWIAFKSDQVRITAGTPKVHPSSEHGRRHFCGDCGTGLLYLNEAFLPGITDIQSATLDDSAAHAPGAHIQYADHLGWTEQLDSLPKFERYPG</sequence>
<protein>
    <submittedName>
        <fullName evidence="6">Aldehyde-activating protein</fullName>
    </submittedName>
</protein>
<dbReference type="GO" id="GO:0046872">
    <property type="term" value="F:metal ion binding"/>
    <property type="evidence" value="ECO:0007669"/>
    <property type="project" value="UniProtKB-KW"/>
</dbReference>
<evidence type="ECO:0000313" key="6">
    <source>
        <dbReference type="EMBL" id="PSJ40485.1"/>
    </source>
</evidence>
<evidence type="ECO:0000313" key="7">
    <source>
        <dbReference type="Proteomes" id="UP000241167"/>
    </source>
</evidence>
<evidence type="ECO:0000256" key="2">
    <source>
        <dbReference type="ARBA" id="ARBA00022723"/>
    </source>
</evidence>
<reference evidence="6 7" key="1">
    <citation type="submission" date="2018-03" db="EMBL/GenBank/DDBJ databases">
        <title>The draft genome of Sphingosinicella sp. GL-C-18.</title>
        <authorList>
            <person name="Liu L."/>
            <person name="Li L."/>
            <person name="Liang L."/>
            <person name="Zhang X."/>
            <person name="Wang T."/>
        </authorList>
    </citation>
    <scope>NUCLEOTIDE SEQUENCE [LARGE SCALE GENOMIC DNA]</scope>
    <source>
        <strain evidence="6 7">GL-C-18</strain>
    </source>
</reference>
<dbReference type="Proteomes" id="UP000241167">
    <property type="component" value="Unassembled WGS sequence"/>
</dbReference>
<dbReference type="AlphaFoldDB" id="A0A2P7QR83"/>
<evidence type="ECO:0000256" key="3">
    <source>
        <dbReference type="ARBA" id="ARBA00022833"/>
    </source>
</evidence>
<keyword evidence="4" id="KW-0456">Lyase</keyword>
<gene>
    <name evidence="6" type="ORF">C7I55_09110</name>
</gene>
<organism evidence="6 7">
    <name type="scientific">Allosphingosinicella deserti</name>
    <dbReference type="NCBI Taxonomy" id="2116704"/>
    <lineage>
        <taxon>Bacteria</taxon>
        <taxon>Pseudomonadati</taxon>
        <taxon>Pseudomonadota</taxon>
        <taxon>Alphaproteobacteria</taxon>
        <taxon>Sphingomonadales</taxon>
        <taxon>Sphingomonadaceae</taxon>
        <taxon>Allosphingosinicella</taxon>
    </lineage>
</organism>
<dbReference type="InterPro" id="IPR006913">
    <property type="entry name" value="CENP-V/GFA"/>
</dbReference>
<dbReference type="PANTHER" id="PTHR33337">
    <property type="entry name" value="GFA DOMAIN-CONTAINING PROTEIN"/>
    <property type="match status" value="1"/>
</dbReference>
<dbReference type="EMBL" id="PXYI01000003">
    <property type="protein sequence ID" value="PSJ40485.1"/>
    <property type="molecule type" value="Genomic_DNA"/>
</dbReference>
<dbReference type="OrthoDB" id="7186766at2"/>
<proteinExistence type="inferred from homology"/>
<evidence type="ECO:0000259" key="5">
    <source>
        <dbReference type="PROSITE" id="PS51891"/>
    </source>
</evidence>
<dbReference type="InterPro" id="IPR011057">
    <property type="entry name" value="Mss4-like_sf"/>
</dbReference>
<keyword evidence="3" id="KW-0862">Zinc</keyword>
<feature type="domain" description="CENP-V/GFA" evidence="5">
    <location>
        <begin position="2"/>
        <end position="117"/>
    </location>
</feature>
<accession>A0A2P7QR83</accession>
<evidence type="ECO:0000256" key="1">
    <source>
        <dbReference type="ARBA" id="ARBA00005495"/>
    </source>
</evidence>
<evidence type="ECO:0000256" key="4">
    <source>
        <dbReference type="ARBA" id="ARBA00023239"/>
    </source>
</evidence>
<dbReference type="SUPFAM" id="SSF51316">
    <property type="entry name" value="Mss4-like"/>
    <property type="match status" value="1"/>
</dbReference>
<dbReference type="PANTHER" id="PTHR33337:SF40">
    <property type="entry name" value="CENP-V_GFA DOMAIN-CONTAINING PROTEIN-RELATED"/>
    <property type="match status" value="1"/>
</dbReference>
<name>A0A2P7QR83_9SPHN</name>
<dbReference type="Pfam" id="PF04828">
    <property type="entry name" value="GFA"/>
    <property type="match status" value="1"/>
</dbReference>
<dbReference type="PROSITE" id="PS51891">
    <property type="entry name" value="CENP_V_GFA"/>
    <property type="match status" value="1"/>
</dbReference>
<dbReference type="RefSeq" id="WP_106512638.1">
    <property type="nucleotide sequence ID" value="NZ_PXYI01000003.1"/>
</dbReference>
<comment type="caution">
    <text evidence="6">The sequence shown here is derived from an EMBL/GenBank/DDBJ whole genome shotgun (WGS) entry which is preliminary data.</text>
</comment>
<dbReference type="Gene3D" id="3.90.1590.10">
    <property type="entry name" value="glutathione-dependent formaldehyde- activating enzyme (gfa)"/>
    <property type="match status" value="1"/>
</dbReference>
<keyword evidence="7" id="KW-1185">Reference proteome</keyword>